<proteinExistence type="predicted"/>
<dbReference type="EMBL" id="JAVRHQ010000026">
    <property type="protein sequence ID" value="MDT0644426.1"/>
    <property type="molecule type" value="Genomic_DNA"/>
</dbReference>
<dbReference type="SUPFAM" id="SSF53474">
    <property type="entry name" value="alpha/beta-Hydrolases"/>
    <property type="match status" value="1"/>
</dbReference>
<evidence type="ECO:0000256" key="2">
    <source>
        <dbReference type="ARBA" id="ARBA00022729"/>
    </source>
</evidence>
<feature type="chain" id="PRO_5046314979" description="4-O-methyl-glucuronoyl methylesterase-like domain-containing protein" evidence="4">
    <location>
        <begin position="24"/>
        <end position="709"/>
    </location>
</feature>
<comment type="caution">
    <text evidence="6">The sequence shown here is derived from an EMBL/GenBank/DDBJ whole genome shotgun (WGS) entry which is preliminary data.</text>
</comment>
<evidence type="ECO:0000256" key="3">
    <source>
        <dbReference type="ARBA" id="ARBA00022801"/>
    </source>
</evidence>
<evidence type="ECO:0000256" key="4">
    <source>
        <dbReference type="SAM" id="SignalP"/>
    </source>
</evidence>
<evidence type="ECO:0000259" key="5">
    <source>
        <dbReference type="Pfam" id="PF22244"/>
    </source>
</evidence>
<keyword evidence="2 4" id="KW-0732">Signal</keyword>
<protein>
    <recommendedName>
        <fullName evidence="5">4-O-methyl-glucuronoyl methylesterase-like domain-containing protein</fullName>
    </recommendedName>
</protein>
<dbReference type="InterPro" id="IPR029058">
    <property type="entry name" value="AB_hydrolase_fold"/>
</dbReference>
<dbReference type="RefSeq" id="WP_311536042.1">
    <property type="nucleotide sequence ID" value="NZ_JAVRHQ010000026.1"/>
</dbReference>
<organism evidence="6 7">
    <name type="scientific">Autumnicola tepida</name>
    <dbReference type="NCBI Taxonomy" id="3075595"/>
    <lineage>
        <taxon>Bacteria</taxon>
        <taxon>Pseudomonadati</taxon>
        <taxon>Bacteroidota</taxon>
        <taxon>Flavobacteriia</taxon>
        <taxon>Flavobacteriales</taxon>
        <taxon>Flavobacteriaceae</taxon>
        <taxon>Autumnicola</taxon>
    </lineage>
</organism>
<reference evidence="6 7" key="1">
    <citation type="submission" date="2023-09" db="EMBL/GenBank/DDBJ databases">
        <authorList>
            <person name="Rey-Velasco X."/>
        </authorList>
    </citation>
    <scope>NUCLEOTIDE SEQUENCE [LARGE SCALE GENOMIC DNA]</scope>
    <source>
        <strain evidence="6 7">F363</strain>
    </source>
</reference>
<keyword evidence="7" id="KW-1185">Reference proteome</keyword>
<dbReference type="InterPro" id="IPR054579">
    <property type="entry name" value="GCE-like_dom"/>
</dbReference>
<sequence length="709" mass="79574">MKNFRYYVVFLLLSTLLFTFCSKDDKPGNDLSPDKASISFGALLNDLVSRKPDLKQALEDLPECSEGIPVYVEVALSQDGEWIVGDDENPLMVQLSPTPADYDGDGVDNYFTEASPDLELSPGTYTLEYFTVMDENGNTLWIAPRDLEGTDDYANFVENPLPLDISLGAGVKKYVDVDVLCYDNRMVNQYGYLFFDIEQSQVIDFCIFGNYCDENGRHFPAHFSADVWSYSGDPDNPRGEVLQNNIMNEVGMNNDGDYYADPLCLPLPDRSGEDQYYVEIRLMNSDAYEADARLIRSGVITDDDVRALFDGEDNADYYHFKYGYCNMEDVPMLFDEALPQFGELPVVEPLTDPFAWADGNGRSTDFGDWERRREEIKAEIEQYEIGTIPERPENITASYDNETLTVNVTVNGKTITLTSQVLLPSGNGPFPAVIGMNSPNGSIPSDIFTDNNVARIRYNHNQVTTYYNPQLSDPFFQLYPEHNLENTGQYSAWVWGVSRIIDGLELVQSSLPIDLDHIAVTGCSYAGKMALFAGAFDERIALTIAQESGGGGAPAWRVSETLGNVETLGRTSYDWFRDSMREFSSDVNRLPYDHHELMALVAPRALLVTGNTSFEWLANPSAYVSARAAREVYKEFGIADRLGFYIDGGHNHCAIPDTQRPAIEAFVEKFLLGNNGVNTDITVNPYPELDYERWYEWWGTNDPVLPPSS</sequence>
<dbReference type="Pfam" id="PF22244">
    <property type="entry name" value="GCE_fung"/>
    <property type="match status" value="1"/>
</dbReference>
<evidence type="ECO:0000256" key="1">
    <source>
        <dbReference type="ARBA" id="ARBA00022487"/>
    </source>
</evidence>
<feature type="signal peptide" evidence="4">
    <location>
        <begin position="1"/>
        <end position="23"/>
    </location>
</feature>
<keyword evidence="1" id="KW-0719">Serine esterase</keyword>
<feature type="domain" description="4-O-methyl-glucuronoyl methylesterase-like" evidence="5">
    <location>
        <begin position="406"/>
        <end position="637"/>
    </location>
</feature>
<gene>
    <name evidence="6" type="ORF">RM553_16425</name>
</gene>
<keyword evidence="3" id="KW-0378">Hydrolase</keyword>
<dbReference type="Proteomes" id="UP001262889">
    <property type="component" value="Unassembled WGS sequence"/>
</dbReference>
<dbReference type="Gene3D" id="3.40.50.1820">
    <property type="entry name" value="alpha/beta hydrolase"/>
    <property type="match status" value="1"/>
</dbReference>
<evidence type="ECO:0000313" key="7">
    <source>
        <dbReference type="Proteomes" id="UP001262889"/>
    </source>
</evidence>
<accession>A0ABU3CDP1</accession>
<name>A0ABU3CDP1_9FLAO</name>
<evidence type="ECO:0000313" key="6">
    <source>
        <dbReference type="EMBL" id="MDT0644426.1"/>
    </source>
</evidence>